<organism evidence="3 4">
    <name type="scientific">Psilocybe cyanescens</name>
    <dbReference type="NCBI Taxonomy" id="93625"/>
    <lineage>
        <taxon>Eukaryota</taxon>
        <taxon>Fungi</taxon>
        <taxon>Dikarya</taxon>
        <taxon>Basidiomycota</taxon>
        <taxon>Agaricomycotina</taxon>
        <taxon>Agaricomycetes</taxon>
        <taxon>Agaricomycetidae</taxon>
        <taxon>Agaricales</taxon>
        <taxon>Agaricineae</taxon>
        <taxon>Strophariaceae</taxon>
        <taxon>Psilocybe</taxon>
    </lineage>
</organism>
<keyword evidence="1" id="KW-0812">Transmembrane</keyword>
<dbReference type="AlphaFoldDB" id="A0A409X045"/>
<reference evidence="3 4" key="1">
    <citation type="journal article" date="2018" name="Evol. Lett.">
        <title>Horizontal gene cluster transfer increased hallucinogenic mushroom diversity.</title>
        <authorList>
            <person name="Reynolds H.T."/>
            <person name="Vijayakumar V."/>
            <person name="Gluck-Thaler E."/>
            <person name="Korotkin H.B."/>
            <person name="Matheny P.B."/>
            <person name="Slot J.C."/>
        </authorList>
    </citation>
    <scope>NUCLEOTIDE SEQUENCE [LARGE SCALE GENOMIC DNA]</scope>
    <source>
        <strain evidence="3 4">2631</strain>
    </source>
</reference>
<sequence length="313" mass="35288">MGRLHSPTPGGLHHIAFPTETFFLKAMVYTVYGLEMAQTILVSKTLFNTFVYNFFNTDALDQIFDLWFSVPIIGGIVACIVQLFYLHRIVVLRKYLSSSKYLRTVIAVVVTVITDQLSLRQLAGGIALGIEMQQLARFSLIKTPKMWLGGEALCDILISVCITLILVRSKSQSASKSTLRHARKLIRLTIETGVVTGAVDDFRIFCVRVTNKVKSGNAHSQPPFVMDNGRKLYYQTRSAAVSKLYSNTLLVPLNSRMYLASEETLAEEEKISRSLEFSDMLSQAGSRARESLQLVVMSETVTREDRRMRFRLQ</sequence>
<protein>
    <recommendedName>
        <fullName evidence="2">DUF6534 domain-containing protein</fullName>
    </recommendedName>
</protein>
<evidence type="ECO:0000313" key="3">
    <source>
        <dbReference type="EMBL" id="PPQ84155.1"/>
    </source>
</evidence>
<dbReference type="Proteomes" id="UP000283269">
    <property type="component" value="Unassembled WGS sequence"/>
</dbReference>
<gene>
    <name evidence="3" type="ORF">CVT25_002021</name>
</gene>
<feature type="transmembrane region" description="Helical" evidence="1">
    <location>
        <begin position="66"/>
        <end position="85"/>
    </location>
</feature>
<accession>A0A409X045</accession>
<dbReference type="EMBL" id="NHYD01002923">
    <property type="protein sequence ID" value="PPQ84155.1"/>
    <property type="molecule type" value="Genomic_DNA"/>
</dbReference>
<dbReference type="PANTHER" id="PTHR40465">
    <property type="entry name" value="CHROMOSOME 1, WHOLE GENOME SHOTGUN SEQUENCE"/>
    <property type="match status" value="1"/>
</dbReference>
<comment type="caution">
    <text evidence="3">The sequence shown here is derived from an EMBL/GenBank/DDBJ whole genome shotgun (WGS) entry which is preliminary data.</text>
</comment>
<dbReference type="InParanoid" id="A0A409X045"/>
<dbReference type="InterPro" id="IPR045339">
    <property type="entry name" value="DUF6534"/>
</dbReference>
<proteinExistence type="predicted"/>
<evidence type="ECO:0000313" key="4">
    <source>
        <dbReference type="Proteomes" id="UP000283269"/>
    </source>
</evidence>
<dbReference type="Pfam" id="PF20152">
    <property type="entry name" value="DUF6534"/>
    <property type="match status" value="1"/>
</dbReference>
<keyword evidence="1" id="KW-0472">Membrane</keyword>
<dbReference type="OrthoDB" id="2536347at2759"/>
<evidence type="ECO:0000259" key="2">
    <source>
        <dbReference type="Pfam" id="PF20152"/>
    </source>
</evidence>
<evidence type="ECO:0000256" key="1">
    <source>
        <dbReference type="SAM" id="Phobius"/>
    </source>
</evidence>
<keyword evidence="1" id="KW-1133">Transmembrane helix</keyword>
<dbReference type="PANTHER" id="PTHR40465:SF1">
    <property type="entry name" value="DUF6534 DOMAIN-CONTAINING PROTEIN"/>
    <property type="match status" value="1"/>
</dbReference>
<feature type="domain" description="DUF6534" evidence="2">
    <location>
        <begin position="152"/>
        <end position="257"/>
    </location>
</feature>
<name>A0A409X045_PSICY</name>
<keyword evidence="4" id="KW-1185">Reference proteome</keyword>